<dbReference type="Proteomes" id="UP000461880">
    <property type="component" value="Unassembled WGS sequence"/>
</dbReference>
<gene>
    <name evidence="1" type="ORF">FYJ51_01680</name>
</gene>
<sequence>MTYVRRYSCKTHCYEKPEELPKNWHTPLIADSLNEIINCACCGKELKFGNCFTSMIICDMSGAFGFPVCEECYQKEWKDRRDAQIFENTEDQKPIEADMVSELVGKDAN</sequence>
<reference evidence="1 2" key="1">
    <citation type="submission" date="2019-08" db="EMBL/GenBank/DDBJ databases">
        <title>In-depth cultivation of the pig gut microbiome towards novel bacterial diversity and tailored functional studies.</title>
        <authorList>
            <person name="Wylensek D."/>
            <person name="Hitch T.C.A."/>
            <person name="Clavel T."/>
        </authorList>
    </citation>
    <scope>NUCLEOTIDE SEQUENCE [LARGE SCALE GENOMIC DNA]</scope>
    <source>
        <strain evidence="1 2">Oil+RF-744-GAM-WT-6</strain>
    </source>
</reference>
<dbReference type="AlphaFoldDB" id="A0A7X2TEZ4"/>
<name>A0A7X2TEZ4_9FIRM</name>
<proteinExistence type="predicted"/>
<evidence type="ECO:0000313" key="1">
    <source>
        <dbReference type="EMBL" id="MSS57620.1"/>
    </source>
</evidence>
<protein>
    <submittedName>
        <fullName evidence="1">Uncharacterized protein</fullName>
    </submittedName>
</protein>
<dbReference type="RefSeq" id="WP_154502466.1">
    <property type="nucleotide sequence ID" value="NZ_VUMN01000002.1"/>
</dbReference>
<organism evidence="1 2">
    <name type="scientific">Stecheria intestinalis</name>
    <dbReference type="NCBI Taxonomy" id="2606630"/>
    <lineage>
        <taxon>Bacteria</taxon>
        <taxon>Bacillati</taxon>
        <taxon>Bacillota</taxon>
        <taxon>Erysipelotrichia</taxon>
        <taxon>Erysipelotrichales</taxon>
        <taxon>Erysipelotrichaceae</taxon>
        <taxon>Stecheria</taxon>
    </lineage>
</organism>
<comment type="caution">
    <text evidence="1">The sequence shown here is derived from an EMBL/GenBank/DDBJ whole genome shotgun (WGS) entry which is preliminary data.</text>
</comment>
<evidence type="ECO:0000313" key="2">
    <source>
        <dbReference type="Proteomes" id="UP000461880"/>
    </source>
</evidence>
<keyword evidence="2" id="KW-1185">Reference proteome</keyword>
<accession>A0A7X2TEZ4</accession>
<dbReference type="EMBL" id="VUMN01000002">
    <property type="protein sequence ID" value="MSS57620.1"/>
    <property type="molecule type" value="Genomic_DNA"/>
</dbReference>